<dbReference type="Proteomes" id="UP001606210">
    <property type="component" value="Unassembled WGS sequence"/>
</dbReference>
<dbReference type="EMBL" id="JBIGHV010000007">
    <property type="protein sequence ID" value="MFG6432060.1"/>
    <property type="molecule type" value="Genomic_DNA"/>
</dbReference>
<evidence type="ECO:0000259" key="3">
    <source>
        <dbReference type="Pfam" id="PF08547"/>
    </source>
</evidence>
<sequence length="214" mass="22752">MLTTLFDFTDPSAANAWHAIDDRVMGGISPSTLRHDPAGHAVFEGNVSLEQNGGFASVRSNPGEQGLPGAGSFLVELRGENKQFKLSLLTDDGFDSLNYQASFTPKGTDWQTLHLPLADFRASFRGREVTDAPPLAPRTHPPGRLDDRGTPGRALRTPHPPDLPRLTRPGNIERTMGTSGVPATPVIGRTGCRVAANAAELQPENTASADPPAA</sequence>
<evidence type="ECO:0000313" key="4">
    <source>
        <dbReference type="EMBL" id="MFG6432060.1"/>
    </source>
</evidence>
<keyword evidence="5" id="KW-1185">Reference proteome</keyword>
<feature type="region of interest" description="Disordered" evidence="2">
    <location>
        <begin position="130"/>
        <end position="185"/>
    </location>
</feature>
<protein>
    <submittedName>
        <fullName evidence="4">CIA30 family protein</fullName>
    </submittedName>
</protein>
<comment type="similarity">
    <text evidence="1">Belongs to the CIA30 family.</text>
</comment>
<feature type="domain" description="NADH:ubiquinone oxidoreductase intermediate-associated protein 30" evidence="3">
    <location>
        <begin position="6"/>
        <end position="137"/>
    </location>
</feature>
<evidence type="ECO:0000256" key="2">
    <source>
        <dbReference type="SAM" id="MobiDB-lite"/>
    </source>
</evidence>
<evidence type="ECO:0000256" key="1">
    <source>
        <dbReference type="ARBA" id="ARBA00007884"/>
    </source>
</evidence>
<dbReference type="SUPFAM" id="SSF49785">
    <property type="entry name" value="Galactose-binding domain-like"/>
    <property type="match status" value="1"/>
</dbReference>
<dbReference type="PANTHER" id="PTHR13194">
    <property type="entry name" value="COMPLEX I INTERMEDIATE-ASSOCIATED PROTEIN 30"/>
    <property type="match status" value="1"/>
</dbReference>
<dbReference type="InterPro" id="IPR008979">
    <property type="entry name" value="Galactose-bd-like_sf"/>
</dbReference>
<evidence type="ECO:0000313" key="5">
    <source>
        <dbReference type="Proteomes" id="UP001606210"/>
    </source>
</evidence>
<name>A0ABW7F8H0_9BURK</name>
<proteinExistence type="inferred from homology"/>
<accession>A0ABW7F8H0</accession>
<dbReference type="RefSeq" id="WP_394481621.1">
    <property type="nucleotide sequence ID" value="NZ_JBIGHV010000007.1"/>
</dbReference>
<dbReference type="InterPro" id="IPR013857">
    <property type="entry name" value="NADH-UbQ_OxRdtase-assoc_prot30"/>
</dbReference>
<organism evidence="4 5">
    <name type="scientific">Pelomonas parva</name>
    <dbReference type="NCBI Taxonomy" id="3299032"/>
    <lineage>
        <taxon>Bacteria</taxon>
        <taxon>Pseudomonadati</taxon>
        <taxon>Pseudomonadota</taxon>
        <taxon>Betaproteobacteria</taxon>
        <taxon>Burkholderiales</taxon>
        <taxon>Sphaerotilaceae</taxon>
        <taxon>Roseateles</taxon>
    </lineage>
</organism>
<dbReference type="Pfam" id="PF08547">
    <property type="entry name" value="CIA30"/>
    <property type="match status" value="1"/>
</dbReference>
<dbReference type="PANTHER" id="PTHR13194:SF19">
    <property type="entry name" value="NAD(P)-BINDING ROSSMANN-FOLD SUPERFAMILY PROTEIN"/>
    <property type="match status" value="1"/>
</dbReference>
<dbReference type="InterPro" id="IPR039131">
    <property type="entry name" value="NDUFAF1"/>
</dbReference>
<comment type="caution">
    <text evidence="4">The sequence shown here is derived from an EMBL/GenBank/DDBJ whole genome shotgun (WGS) entry which is preliminary data.</text>
</comment>
<reference evidence="4 5" key="1">
    <citation type="submission" date="2024-08" db="EMBL/GenBank/DDBJ databases">
        <authorList>
            <person name="Lu H."/>
        </authorList>
    </citation>
    <scope>NUCLEOTIDE SEQUENCE [LARGE SCALE GENOMIC DNA]</scope>
    <source>
        <strain evidence="4 5">LYH14W</strain>
    </source>
</reference>
<gene>
    <name evidence="4" type="ORF">ACG00Y_19215</name>
</gene>